<dbReference type="Proteomes" id="UP000287156">
    <property type="component" value="Unassembled WGS sequence"/>
</dbReference>
<reference evidence="1" key="1">
    <citation type="submission" date="2018-12" db="EMBL/GenBank/DDBJ databases">
        <authorList>
            <person name="Sun L."/>
            <person name="Chen Z."/>
        </authorList>
    </citation>
    <scope>NUCLEOTIDE SEQUENCE [LARGE SCALE GENOMIC DNA]</scope>
    <source>
        <strain evidence="1">3-2-2</strain>
    </source>
</reference>
<gene>
    <name evidence="1" type="ORF">D4T97_005070</name>
</gene>
<name>A0A429Y472_9BACI</name>
<sequence length="59" mass="6844">MKVQRRKIPIVFREELHGLFLDGISSYVRAILIGLPFPLAGKEIRNRPLPYLHSICDQK</sequence>
<dbReference type="RefSeq" id="WP_126048372.1">
    <property type="nucleotide sequence ID" value="NZ_QYTV02000002.1"/>
</dbReference>
<dbReference type="EMBL" id="QYTV02000002">
    <property type="protein sequence ID" value="RST76157.1"/>
    <property type="molecule type" value="Genomic_DNA"/>
</dbReference>
<evidence type="ECO:0000313" key="1">
    <source>
        <dbReference type="EMBL" id="RST76157.1"/>
    </source>
</evidence>
<accession>A0A429Y472</accession>
<protein>
    <submittedName>
        <fullName evidence="1">Uncharacterized protein</fullName>
    </submittedName>
</protein>
<organism evidence="1 2">
    <name type="scientific">Siminovitchia acidinfaciens</name>
    <dbReference type="NCBI Taxonomy" id="2321395"/>
    <lineage>
        <taxon>Bacteria</taxon>
        <taxon>Bacillati</taxon>
        <taxon>Bacillota</taxon>
        <taxon>Bacilli</taxon>
        <taxon>Bacillales</taxon>
        <taxon>Bacillaceae</taxon>
        <taxon>Siminovitchia</taxon>
    </lineage>
</organism>
<dbReference type="AlphaFoldDB" id="A0A429Y472"/>
<keyword evidence="2" id="KW-1185">Reference proteome</keyword>
<evidence type="ECO:0000313" key="2">
    <source>
        <dbReference type="Proteomes" id="UP000287156"/>
    </source>
</evidence>
<comment type="caution">
    <text evidence="1">The sequence shown here is derived from an EMBL/GenBank/DDBJ whole genome shotgun (WGS) entry which is preliminary data.</text>
</comment>
<proteinExistence type="predicted"/>